<organism evidence="2 3">
    <name type="scientific">Cardiocondyla obscurior</name>
    <dbReference type="NCBI Taxonomy" id="286306"/>
    <lineage>
        <taxon>Eukaryota</taxon>
        <taxon>Metazoa</taxon>
        <taxon>Ecdysozoa</taxon>
        <taxon>Arthropoda</taxon>
        <taxon>Hexapoda</taxon>
        <taxon>Insecta</taxon>
        <taxon>Pterygota</taxon>
        <taxon>Neoptera</taxon>
        <taxon>Endopterygota</taxon>
        <taxon>Hymenoptera</taxon>
        <taxon>Apocrita</taxon>
        <taxon>Aculeata</taxon>
        <taxon>Formicoidea</taxon>
        <taxon>Formicidae</taxon>
        <taxon>Myrmicinae</taxon>
        <taxon>Cardiocondyla</taxon>
    </lineage>
</organism>
<protein>
    <submittedName>
        <fullName evidence="2">Uncharacterized protein</fullName>
    </submittedName>
</protein>
<dbReference type="EMBL" id="JADYXP020000011">
    <property type="protein sequence ID" value="KAL0113993.1"/>
    <property type="molecule type" value="Genomic_DNA"/>
</dbReference>
<comment type="caution">
    <text evidence="2">The sequence shown here is derived from an EMBL/GenBank/DDBJ whole genome shotgun (WGS) entry which is preliminary data.</text>
</comment>
<evidence type="ECO:0000313" key="3">
    <source>
        <dbReference type="Proteomes" id="UP001430953"/>
    </source>
</evidence>
<feature type="region of interest" description="Disordered" evidence="1">
    <location>
        <begin position="59"/>
        <end position="79"/>
    </location>
</feature>
<evidence type="ECO:0000256" key="1">
    <source>
        <dbReference type="SAM" id="MobiDB-lite"/>
    </source>
</evidence>
<proteinExistence type="predicted"/>
<dbReference type="Proteomes" id="UP001430953">
    <property type="component" value="Unassembled WGS sequence"/>
</dbReference>
<name>A0AAW2FG12_9HYME</name>
<accession>A0AAW2FG12</accession>
<sequence length="109" mass="12560">MFPLWSQPPSYPLPPSHLSSFAIHRRCAASRISFTPLRSRPSASRTRREVTLQRADLLPGRRAAQTTRHTHASSIERRCTAARERKRKRELRFLSRVFIPGRLKNSRGG</sequence>
<evidence type="ECO:0000313" key="2">
    <source>
        <dbReference type="EMBL" id="KAL0113993.1"/>
    </source>
</evidence>
<dbReference type="AlphaFoldDB" id="A0AAW2FG12"/>
<gene>
    <name evidence="2" type="ORF">PUN28_011360</name>
</gene>
<reference evidence="2 3" key="1">
    <citation type="submission" date="2023-03" db="EMBL/GenBank/DDBJ databases">
        <title>High recombination rates correlate with genetic variation in Cardiocondyla obscurior ants.</title>
        <authorList>
            <person name="Errbii M."/>
        </authorList>
    </citation>
    <scope>NUCLEOTIDE SEQUENCE [LARGE SCALE GENOMIC DNA]</scope>
    <source>
        <strain evidence="2">Alpha-2009</strain>
        <tissue evidence="2">Whole body</tissue>
    </source>
</reference>
<keyword evidence="3" id="KW-1185">Reference proteome</keyword>